<accession>A0A844ZQD2</accession>
<reference evidence="1 2" key="1">
    <citation type="submission" date="2019-12" db="EMBL/GenBank/DDBJ databases">
        <title>Genomic-based taxomic classification of the family Erythrobacteraceae.</title>
        <authorList>
            <person name="Xu L."/>
        </authorList>
    </citation>
    <scope>NUCLEOTIDE SEQUENCE [LARGE SCALE GENOMIC DNA]</scope>
    <source>
        <strain evidence="1 2">KCTC 52763</strain>
    </source>
</reference>
<dbReference type="Pfam" id="PF13469">
    <property type="entry name" value="Sulfotransfer_3"/>
    <property type="match status" value="1"/>
</dbReference>
<evidence type="ECO:0000313" key="2">
    <source>
        <dbReference type="Proteomes" id="UP000442714"/>
    </source>
</evidence>
<dbReference type="PANTHER" id="PTHR36451">
    <property type="entry name" value="PAPS-DEPENDENT SULFOTRANSFERASE STF3"/>
    <property type="match status" value="1"/>
</dbReference>
<dbReference type="RefSeq" id="WP_160603456.1">
    <property type="nucleotide sequence ID" value="NZ_WTYX01000001.1"/>
</dbReference>
<name>A0A844ZQD2_9SPHN</name>
<dbReference type="GO" id="GO:0016740">
    <property type="term" value="F:transferase activity"/>
    <property type="evidence" value="ECO:0007669"/>
    <property type="project" value="UniProtKB-KW"/>
</dbReference>
<comment type="caution">
    <text evidence="1">The sequence shown here is derived from an EMBL/GenBank/DDBJ whole genome shotgun (WGS) entry which is preliminary data.</text>
</comment>
<dbReference type="InterPro" id="IPR027417">
    <property type="entry name" value="P-loop_NTPase"/>
</dbReference>
<proteinExistence type="predicted"/>
<dbReference type="OrthoDB" id="9777890at2"/>
<dbReference type="InterPro" id="IPR052736">
    <property type="entry name" value="Stf3_sulfotransferase"/>
</dbReference>
<gene>
    <name evidence="1" type="ORF">GRI41_03915</name>
</gene>
<organism evidence="1 2">
    <name type="scientific">Pontixanthobacter aquaemixtae</name>
    <dbReference type="NCBI Taxonomy" id="1958940"/>
    <lineage>
        <taxon>Bacteria</taxon>
        <taxon>Pseudomonadati</taxon>
        <taxon>Pseudomonadota</taxon>
        <taxon>Alphaproteobacteria</taxon>
        <taxon>Sphingomonadales</taxon>
        <taxon>Erythrobacteraceae</taxon>
        <taxon>Pontixanthobacter</taxon>
    </lineage>
</organism>
<dbReference type="PANTHER" id="PTHR36451:SF1">
    <property type="entry name" value="OMEGA-HYDROXY-BETA-DIHYDROMENAQUINONE-9 SULFOTRANSFERASE STF3"/>
    <property type="match status" value="1"/>
</dbReference>
<dbReference type="EMBL" id="WTYX01000001">
    <property type="protein sequence ID" value="MXO89958.1"/>
    <property type="molecule type" value="Genomic_DNA"/>
</dbReference>
<dbReference type="SUPFAM" id="SSF52540">
    <property type="entry name" value="P-loop containing nucleoside triphosphate hydrolases"/>
    <property type="match status" value="1"/>
</dbReference>
<sequence length="382" mass="43562">MIKAEELLAAARGASGHEDLGDDSILEPFNLLVDSLNSEAGLTEMGEMIIGRTITGYLTNRLNVVDWIKQNPEILETRIEKPTFVFGLPRTGTTLTINLLNEDPARRCFLRWEAFNSVPPPKPEELHSGPRYEAAQAQIDASLKAMPHISAIHHEDGDSPSECQFSMAPSFCAQVYDSQFHMPSYHKWFLYEADYRPAFRYMKQLMQLLSSETGGHWTLKNPWHPLYLDALHETFNDAQLVMTHRDPAEVVGSACSLIWNVRKIYAAEVDREQLGRDVIETFDLMIKRQNDFRAKHGADAIYDIQYADQVGDPIGTMERLYDHFGTDLSESALAAMRGYLEAKPKDRFGKHVYSLEDYGMDKAFVRDHFAEYISDFDIQLKD</sequence>
<dbReference type="AlphaFoldDB" id="A0A844ZQD2"/>
<dbReference type="Proteomes" id="UP000442714">
    <property type="component" value="Unassembled WGS sequence"/>
</dbReference>
<dbReference type="Gene3D" id="3.40.50.300">
    <property type="entry name" value="P-loop containing nucleotide triphosphate hydrolases"/>
    <property type="match status" value="1"/>
</dbReference>
<keyword evidence="2" id="KW-1185">Reference proteome</keyword>
<keyword evidence="1" id="KW-0808">Transferase</keyword>
<evidence type="ECO:0000313" key="1">
    <source>
        <dbReference type="EMBL" id="MXO89958.1"/>
    </source>
</evidence>
<protein>
    <submittedName>
        <fullName evidence="1">Sulfotransferase</fullName>
    </submittedName>
</protein>